<keyword evidence="1" id="KW-0941">Suppressor of RNA silencing</keyword>
<dbReference type="GO" id="GO:0016032">
    <property type="term" value="P:viral process"/>
    <property type="evidence" value="ECO:0007669"/>
    <property type="project" value="InterPro"/>
</dbReference>
<dbReference type="InterPro" id="IPR006755">
    <property type="entry name" value="Virus_P0"/>
</dbReference>
<evidence type="ECO:0000313" key="6">
    <source>
        <dbReference type="Proteomes" id="UP001224561"/>
    </source>
</evidence>
<proteinExistence type="predicted"/>
<sequence>MFVITPEGIFLIDSSISPSVELLVLLLRSLIAFCFSAQRTSSVPDDVFFYNFRRSFLFVLPLLCGVPVRYFSDGRFRATLDLLPALLGWGIVTQCHPPFQITKRHVIFDMRLSGSASRYITHLQRVDADLLGEGLLRYPELLLSRNGNPQRKLCCLARLRARARFQSTRVLSVDSCRTFLDQLVLRGGGSVGLLDPVHCNRIGVLIGRLLHSTGLERRDLGLFTLSFIPSLYTLLRPEECLEDSIIQTLLREGCE</sequence>
<keyword evidence="3" id="KW-1090">Inhibition of host innate immune response by virus</keyword>
<evidence type="ECO:0000256" key="2">
    <source>
        <dbReference type="ARBA" id="ARBA00022581"/>
    </source>
</evidence>
<protein>
    <submittedName>
        <fullName evidence="5">P0</fullName>
    </submittedName>
</protein>
<keyword evidence="4" id="KW-0899">Viral immunoevasion</keyword>
<accession>A0A648N482</accession>
<organism evidence="5 6">
    <name type="scientific">Ornithogalum virus 5</name>
    <dbReference type="NCBI Taxonomy" id="2653665"/>
    <lineage>
        <taxon>Viruses</taxon>
        <taxon>Riboviria</taxon>
        <taxon>Orthornavirae</taxon>
        <taxon>Pisuviricota</taxon>
        <taxon>Pisoniviricetes</taxon>
        <taxon>Sobelivirales</taxon>
        <taxon>Solemoviridae</taxon>
        <taxon>Polerovirus</taxon>
        <taxon>Polerovirus ORMV</taxon>
    </lineage>
</organism>
<gene>
    <name evidence="5" type="primary">ORF0</name>
</gene>
<evidence type="ECO:0000256" key="4">
    <source>
        <dbReference type="ARBA" id="ARBA00023280"/>
    </source>
</evidence>
<evidence type="ECO:0000313" key="5">
    <source>
        <dbReference type="EMBL" id="QFP12728.1"/>
    </source>
</evidence>
<reference evidence="5" key="1">
    <citation type="journal article" date="2019" name="Arch. Virol.">
        <title>Complete genome sequence of a novel polerovirus in Ornithogalum thyrsoides from South Africa.</title>
        <authorList>
            <person name="Mostert I."/>
            <person name="Visser M."/>
            <person name="Gazendam I."/>
            <person name="Cloete M."/>
            <person name="Burger J.T."/>
            <person name="Maree H.J."/>
        </authorList>
    </citation>
    <scope>NUCLEOTIDE SEQUENCE</scope>
    <source>
        <strain evidence="5">M</strain>
    </source>
</reference>
<dbReference type="Proteomes" id="UP001224561">
    <property type="component" value="Segment"/>
</dbReference>
<evidence type="ECO:0000256" key="3">
    <source>
        <dbReference type="ARBA" id="ARBA00022632"/>
    </source>
</evidence>
<dbReference type="Pfam" id="PF04662">
    <property type="entry name" value="Luteo_PO"/>
    <property type="match status" value="1"/>
</dbReference>
<evidence type="ECO:0000256" key="1">
    <source>
        <dbReference type="ARBA" id="ARBA00022463"/>
    </source>
</evidence>
<dbReference type="EMBL" id="MN204612">
    <property type="protein sequence ID" value="QFP12728.1"/>
    <property type="molecule type" value="Genomic_RNA"/>
</dbReference>
<name>A0A648N482_9VIRU</name>
<dbReference type="GO" id="GO:0052170">
    <property type="term" value="P:symbiont-mediated suppression of host innate immune response"/>
    <property type="evidence" value="ECO:0007669"/>
    <property type="project" value="UniProtKB-KW"/>
</dbReference>
<keyword evidence="2" id="KW-0945">Host-virus interaction</keyword>
<keyword evidence="6" id="KW-1185">Reference proteome</keyword>